<keyword evidence="3" id="KW-1185">Reference proteome</keyword>
<dbReference type="EMBL" id="AP018817">
    <property type="protein sequence ID" value="BBF69812.1"/>
    <property type="molecule type" value="Genomic_DNA"/>
</dbReference>
<accession>A0ABN5WKF0</accession>
<evidence type="ECO:0000313" key="3">
    <source>
        <dbReference type="Proteomes" id="UP001059971"/>
    </source>
</evidence>
<gene>
    <name evidence="2" type="ORF">SBA_ch1_20120</name>
</gene>
<organism evidence="2 3">
    <name type="scientific">Sphingomonas bisphenolicum</name>
    <dbReference type="NCBI Taxonomy" id="296544"/>
    <lineage>
        <taxon>Bacteria</taxon>
        <taxon>Pseudomonadati</taxon>
        <taxon>Pseudomonadota</taxon>
        <taxon>Alphaproteobacteria</taxon>
        <taxon>Sphingomonadales</taxon>
        <taxon>Sphingomonadaceae</taxon>
        <taxon>Sphingomonas</taxon>
    </lineage>
</organism>
<dbReference type="Proteomes" id="UP001059971">
    <property type="component" value="Chromosome 1"/>
</dbReference>
<name>A0ABN5WKF0_9SPHN</name>
<feature type="region of interest" description="Disordered" evidence="1">
    <location>
        <begin position="85"/>
        <end position="112"/>
    </location>
</feature>
<proteinExistence type="predicted"/>
<evidence type="ECO:0000256" key="1">
    <source>
        <dbReference type="SAM" id="MobiDB-lite"/>
    </source>
</evidence>
<evidence type="ECO:0000313" key="2">
    <source>
        <dbReference type="EMBL" id="BBF69812.1"/>
    </source>
</evidence>
<feature type="compositionally biased region" description="Pro residues" evidence="1">
    <location>
        <begin position="87"/>
        <end position="101"/>
    </location>
</feature>
<reference evidence="2" key="1">
    <citation type="submission" date="2018-07" db="EMBL/GenBank/DDBJ databases">
        <title>Complete genome sequence of Sphingomonas bisphenolicum strain AO1, a bisphenol A degradative bacterium isolated from Japanese farm field.</title>
        <authorList>
            <person name="Murakami M."/>
            <person name="Koh M."/>
            <person name="Koba S."/>
            <person name="Matsumura Y."/>
        </authorList>
    </citation>
    <scope>NUCLEOTIDE SEQUENCE</scope>
    <source>
        <strain evidence="2">AO1</strain>
    </source>
</reference>
<protein>
    <submittedName>
        <fullName evidence="2">Uncharacterized protein</fullName>
    </submittedName>
</protein>
<sequence>MSHVPPKPATPLLSVCRQLLVILSLPATLPAQKGFGRGQVHAYHIIGSGGRAGRMGGKAAHDLTVYDASQLDTAVDRMMQQIGWPKAFPPLPQQPRLPSPSRPAIGASHDSA</sequence>